<dbReference type="OrthoDB" id="903981at2759"/>
<dbReference type="AlphaFoldDB" id="A0A2G9I6X8"/>
<evidence type="ECO:0000313" key="2">
    <source>
        <dbReference type="Proteomes" id="UP000231279"/>
    </source>
</evidence>
<evidence type="ECO:0000313" key="1">
    <source>
        <dbReference type="EMBL" id="PIN25498.1"/>
    </source>
</evidence>
<sequence length="144" mass="15766">MNQIKKLIKKNHLKEFLTDLRATALHTNSSGIVGATKISKLEINTIEAGNQMPAIQFSLVKLEGMDCPHQDALVITANIANYDVAIVFIDCGSSVDILFMKAFLQMDLGPIKNRTYPDSPGGFFSKVCLASGANYVFPNLAKKF</sequence>
<dbReference type="EMBL" id="NKXS01000227">
    <property type="protein sequence ID" value="PIN25498.1"/>
    <property type="molecule type" value="Genomic_DNA"/>
</dbReference>
<protein>
    <submittedName>
        <fullName evidence="1">Uncharacterized protein</fullName>
    </submittedName>
</protein>
<proteinExistence type="predicted"/>
<organism evidence="1 2">
    <name type="scientific">Handroanthus impetiginosus</name>
    <dbReference type="NCBI Taxonomy" id="429701"/>
    <lineage>
        <taxon>Eukaryota</taxon>
        <taxon>Viridiplantae</taxon>
        <taxon>Streptophyta</taxon>
        <taxon>Embryophyta</taxon>
        <taxon>Tracheophyta</taxon>
        <taxon>Spermatophyta</taxon>
        <taxon>Magnoliopsida</taxon>
        <taxon>eudicotyledons</taxon>
        <taxon>Gunneridae</taxon>
        <taxon>Pentapetalae</taxon>
        <taxon>asterids</taxon>
        <taxon>lamiids</taxon>
        <taxon>Lamiales</taxon>
        <taxon>Bignoniaceae</taxon>
        <taxon>Crescentiina</taxon>
        <taxon>Tabebuia alliance</taxon>
        <taxon>Handroanthus</taxon>
    </lineage>
</organism>
<reference evidence="2" key="1">
    <citation type="journal article" date="2018" name="Gigascience">
        <title>Genome assembly of the Pink Ipe (Handroanthus impetiginosus, Bignoniaceae), a highly valued, ecologically keystone Neotropical timber forest tree.</title>
        <authorList>
            <person name="Silva-Junior O.B."/>
            <person name="Grattapaglia D."/>
            <person name="Novaes E."/>
            <person name="Collevatti R.G."/>
        </authorList>
    </citation>
    <scope>NUCLEOTIDE SEQUENCE [LARGE SCALE GENOMIC DNA]</scope>
    <source>
        <strain evidence="2">cv. UFG-1</strain>
    </source>
</reference>
<name>A0A2G9I6X8_9LAMI</name>
<comment type="caution">
    <text evidence="1">The sequence shown here is derived from an EMBL/GenBank/DDBJ whole genome shotgun (WGS) entry which is preliminary data.</text>
</comment>
<accession>A0A2G9I6X8</accession>
<dbReference type="Proteomes" id="UP000231279">
    <property type="component" value="Unassembled WGS sequence"/>
</dbReference>
<keyword evidence="2" id="KW-1185">Reference proteome</keyword>
<gene>
    <name evidence="1" type="ORF">CDL12_01765</name>
</gene>